<evidence type="ECO:0000259" key="3">
    <source>
        <dbReference type="Pfam" id="PF26640"/>
    </source>
</evidence>
<dbReference type="STRING" id="1093900.A0A507BAB0"/>
<evidence type="ECO:0000313" key="5">
    <source>
        <dbReference type="Proteomes" id="UP000319257"/>
    </source>
</evidence>
<dbReference type="Pfam" id="PF26640">
    <property type="entry name" value="DUF8212"/>
    <property type="match status" value="1"/>
</dbReference>
<feature type="region of interest" description="Disordered" evidence="1">
    <location>
        <begin position="451"/>
        <end position="471"/>
    </location>
</feature>
<name>A0A507BAB0_9PEZI</name>
<proteinExistence type="predicted"/>
<evidence type="ECO:0000259" key="2">
    <source>
        <dbReference type="Pfam" id="PF06985"/>
    </source>
</evidence>
<comment type="caution">
    <text evidence="4">The sequence shown here is derived from an EMBL/GenBank/DDBJ whole genome shotgun (WGS) entry which is preliminary data.</text>
</comment>
<feature type="domain" description="DUF8212" evidence="3">
    <location>
        <begin position="222"/>
        <end position="248"/>
    </location>
</feature>
<dbReference type="PANTHER" id="PTHR10622:SF10">
    <property type="entry name" value="HET DOMAIN-CONTAINING PROTEIN"/>
    <property type="match status" value="1"/>
</dbReference>
<accession>A0A507BAB0</accession>
<dbReference type="RefSeq" id="XP_030995712.1">
    <property type="nucleotide sequence ID" value="XM_031140252.1"/>
</dbReference>
<dbReference type="InterPro" id="IPR010730">
    <property type="entry name" value="HET"/>
</dbReference>
<dbReference type="Proteomes" id="UP000319257">
    <property type="component" value="Unassembled WGS sequence"/>
</dbReference>
<feature type="domain" description="Heterokaryon incompatibility" evidence="2">
    <location>
        <begin position="24"/>
        <end position="109"/>
    </location>
</feature>
<gene>
    <name evidence="4" type="ORF">E0L32_005701</name>
</gene>
<dbReference type="AlphaFoldDB" id="A0A507BAB0"/>
<reference evidence="4 5" key="1">
    <citation type="submission" date="2019-06" db="EMBL/GenBank/DDBJ databases">
        <title>Draft genome sequence of the filamentous fungus Phialemoniopsis curvata isolated from diesel fuel.</title>
        <authorList>
            <person name="Varaljay V.A."/>
            <person name="Lyon W.J."/>
            <person name="Crouch A.L."/>
            <person name="Drake C.E."/>
            <person name="Hollomon J.M."/>
            <person name="Nadeau L.J."/>
            <person name="Nunn H.S."/>
            <person name="Stevenson B.S."/>
            <person name="Bojanowski C.L."/>
            <person name="Crookes-Goodson W.J."/>
        </authorList>
    </citation>
    <scope>NUCLEOTIDE SEQUENCE [LARGE SCALE GENOMIC DNA]</scope>
    <source>
        <strain evidence="4 5">D216</strain>
    </source>
</reference>
<evidence type="ECO:0000313" key="4">
    <source>
        <dbReference type="EMBL" id="TPX14001.1"/>
    </source>
</evidence>
<sequence length="634" mass="70677">MRFVEVSTLRLVEFVDSIEGMPDYAILSHTWAEEEVTFKDMETSDYYKNKKGWDKIRRSAAQAAEDKLRYVWVDTCCIDKSSSAELSEAINSMYKWYARARVCYAFLADVETVLDNQAQFIKSRWFTRGWTLQELLAPSNVVFYNMHWKRLGTKKSLANFIGEATHIDTRDLLSQSRAMSRGVAQKFRWASKRETTRVEDRAYSLLGILRVNMPLLYGEGIKAFQRLQEEIIKQSEDQSLLAWGMGLTLSNFLPEGALALSPTPFKNCIDDMQTFKPRFLPGHSTDLPPTPWQVTSRGLRIDLPLIHCEWLNGLAWAPICFFSRPAPEGGSVDIAVIIPLRRHQDGTYWRTVRSTPLLLDITADSEEKTATAMPPYMSKARYSSVFVHMPLTLKTLQGLYGYPSSVTHLDVTDLEASGFKAYAWCPSDGITTRSDDTVQVAGDLGFLSFSKSGPHQQQQPDEKQEGGGGGFLLSPPQEALTVFVARNPATGLAEVTMRVDAVRPGCSVLLEYAIVNYRHESIAARSEAQVVFAGETWRVCKVGRVGAGEGDDDEEEEGGGGGQGGPEGLFRVMRVSPSRGMTPPASAADSKRKRGSEWTPTIQPGIKRSWPDASSQKLLDPDEEAGSVEEMDED</sequence>
<feature type="compositionally biased region" description="Acidic residues" evidence="1">
    <location>
        <begin position="621"/>
        <end position="634"/>
    </location>
</feature>
<organism evidence="4 5">
    <name type="scientific">Thyridium curvatum</name>
    <dbReference type="NCBI Taxonomy" id="1093900"/>
    <lineage>
        <taxon>Eukaryota</taxon>
        <taxon>Fungi</taxon>
        <taxon>Dikarya</taxon>
        <taxon>Ascomycota</taxon>
        <taxon>Pezizomycotina</taxon>
        <taxon>Sordariomycetes</taxon>
        <taxon>Sordariomycetidae</taxon>
        <taxon>Thyridiales</taxon>
        <taxon>Thyridiaceae</taxon>
        <taxon>Thyridium</taxon>
    </lineage>
</organism>
<dbReference type="PANTHER" id="PTHR10622">
    <property type="entry name" value="HET DOMAIN-CONTAINING PROTEIN"/>
    <property type="match status" value="1"/>
</dbReference>
<feature type="compositionally biased region" description="Acidic residues" evidence="1">
    <location>
        <begin position="549"/>
        <end position="558"/>
    </location>
</feature>
<evidence type="ECO:0000256" key="1">
    <source>
        <dbReference type="SAM" id="MobiDB-lite"/>
    </source>
</evidence>
<dbReference type="InParanoid" id="A0A507BAB0"/>
<dbReference type="InterPro" id="IPR058525">
    <property type="entry name" value="DUF8212"/>
</dbReference>
<dbReference type="Pfam" id="PF06985">
    <property type="entry name" value="HET"/>
    <property type="match status" value="1"/>
</dbReference>
<dbReference type="GeneID" id="41973148"/>
<feature type="region of interest" description="Disordered" evidence="1">
    <location>
        <begin position="547"/>
        <end position="634"/>
    </location>
</feature>
<dbReference type="OrthoDB" id="20872at2759"/>
<dbReference type="EMBL" id="SKBQ01000030">
    <property type="protein sequence ID" value="TPX14001.1"/>
    <property type="molecule type" value="Genomic_DNA"/>
</dbReference>
<keyword evidence="5" id="KW-1185">Reference proteome</keyword>
<protein>
    <submittedName>
        <fullName evidence="4">Uncharacterized protein</fullName>
    </submittedName>
</protein>